<dbReference type="OrthoDB" id="1748430at2759"/>
<reference evidence="3" key="1">
    <citation type="journal article" date="2020" name="Genome Biol.">
        <title>Gamete binning: chromosome-level and haplotype-resolved genome assembly enabled by high-throughput single-cell sequencing of gamete genomes.</title>
        <authorList>
            <person name="Campoy J.A."/>
            <person name="Sun H."/>
            <person name="Goel M."/>
            <person name="Jiao W.-B."/>
            <person name="Folz-Donahue K."/>
            <person name="Wang N."/>
            <person name="Rubio M."/>
            <person name="Liu C."/>
            <person name="Kukat C."/>
            <person name="Ruiz D."/>
            <person name="Huettel B."/>
            <person name="Schneeberger K."/>
        </authorList>
    </citation>
    <scope>NUCLEOTIDE SEQUENCE [LARGE SCALE GENOMIC DNA]</scope>
    <source>
        <strain evidence="3">cv. Rojo Pasion</strain>
    </source>
</reference>
<evidence type="ECO:0000259" key="1">
    <source>
        <dbReference type="Pfam" id="PF03372"/>
    </source>
</evidence>
<evidence type="ECO:0000313" key="3">
    <source>
        <dbReference type="Proteomes" id="UP000507245"/>
    </source>
</evidence>
<keyword evidence="3" id="KW-1185">Reference proteome</keyword>
<proteinExistence type="predicted"/>
<dbReference type="InterPro" id="IPR005135">
    <property type="entry name" value="Endo/exonuclease/phosphatase"/>
</dbReference>
<dbReference type="PANTHER" id="PTHR33710">
    <property type="entry name" value="BNAC02G09200D PROTEIN"/>
    <property type="match status" value="1"/>
</dbReference>
<sequence>MRGMIHSHNPSVVFLMETKQNSHRMNQLRMQLGYHQGVNVDPIGMAGGLSLWWKPKVSVQIISASKNLIDTAILDDLTGVQLRCSYFYGPPYREEKDPFWRGVSNLGVDVSVPWVCVGDFNEMLWHHEKLGGAPWCNSRIRYLRNFLNDHDLIDLSHVGQTFTWARVDDGVITIQERLDRALVNTNWMEVWPNSRVVHMPRVGSDHCPLILECVPPSNRARRLFKFELAWAENPECVEIVNRGWREGRGRSLAIKWRSSLNSCRRHLIAWSKSHFPNNKKVINRLMGEIDLLQQVDPLNVEQEKKLITRLSEAWMREDSYWKQRSRILWLNDGDRNTKFFHTSTTIRRNRNRISRILGDDGTLYEKQEDVERVFNDYFSKLFASDGSRTWNGVLNCIHPIVNDDWNRELCRPIEFEEVKDAVTQLGSLKAPGPDGFPGLFYQKYWDEVKEVIVGTAMSYSES</sequence>
<dbReference type="GO" id="GO:0003824">
    <property type="term" value="F:catalytic activity"/>
    <property type="evidence" value="ECO:0007669"/>
    <property type="project" value="InterPro"/>
</dbReference>
<accession>A0A6J5Y7F0</accession>
<dbReference type="Gene3D" id="3.60.10.10">
    <property type="entry name" value="Endonuclease/exonuclease/phosphatase"/>
    <property type="match status" value="1"/>
</dbReference>
<dbReference type="SUPFAM" id="SSF56219">
    <property type="entry name" value="DNase I-like"/>
    <property type="match status" value="1"/>
</dbReference>
<dbReference type="Proteomes" id="UP000507245">
    <property type="component" value="Unassembled WGS sequence"/>
</dbReference>
<name>A0A6J5Y7F0_PRUAR</name>
<organism evidence="2 3">
    <name type="scientific">Prunus armeniaca</name>
    <name type="common">Apricot</name>
    <name type="synonym">Armeniaca vulgaris</name>
    <dbReference type="NCBI Taxonomy" id="36596"/>
    <lineage>
        <taxon>Eukaryota</taxon>
        <taxon>Viridiplantae</taxon>
        <taxon>Streptophyta</taxon>
        <taxon>Embryophyta</taxon>
        <taxon>Tracheophyta</taxon>
        <taxon>Spermatophyta</taxon>
        <taxon>Magnoliopsida</taxon>
        <taxon>eudicotyledons</taxon>
        <taxon>Gunneridae</taxon>
        <taxon>Pentapetalae</taxon>
        <taxon>rosids</taxon>
        <taxon>fabids</taxon>
        <taxon>Rosales</taxon>
        <taxon>Rosaceae</taxon>
        <taxon>Amygdaloideae</taxon>
        <taxon>Amygdaleae</taxon>
        <taxon>Prunus</taxon>
    </lineage>
</organism>
<dbReference type="Pfam" id="PF03372">
    <property type="entry name" value="Exo_endo_phos"/>
    <property type="match status" value="1"/>
</dbReference>
<dbReference type="InterPro" id="IPR036691">
    <property type="entry name" value="Endo/exonu/phosph_ase_sf"/>
</dbReference>
<dbReference type="AlphaFoldDB" id="A0A6J5Y7F0"/>
<dbReference type="PANTHER" id="PTHR33710:SF79">
    <property type="entry name" value="OS06G0205337 PROTEIN"/>
    <property type="match status" value="1"/>
</dbReference>
<gene>
    <name evidence="2" type="ORF">ORAREDHAP_LOCUS49111</name>
</gene>
<dbReference type="EMBL" id="CAEKKB010000008">
    <property type="protein sequence ID" value="CAB4320353.1"/>
    <property type="molecule type" value="Genomic_DNA"/>
</dbReference>
<protein>
    <recommendedName>
        <fullName evidence="1">Endonuclease/exonuclease/phosphatase domain-containing protein</fullName>
    </recommendedName>
</protein>
<evidence type="ECO:0000313" key="2">
    <source>
        <dbReference type="EMBL" id="CAB4320353.1"/>
    </source>
</evidence>
<feature type="domain" description="Endonuclease/exonuclease/phosphatase" evidence="1">
    <location>
        <begin position="4"/>
        <end position="206"/>
    </location>
</feature>